<keyword evidence="4 7" id="KW-0812">Transmembrane</keyword>
<dbReference type="SUPFAM" id="SSF161098">
    <property type="entry name" value="MetI-like"/>
    <property type="match status" value="1"/>
</dbReference>
<dbReference type="InterPro" id="IPR000515">
    <property type="entry name" value="MetI-like"/>
</dbReference>
<dbReference type="PANTHER" id="PTHR30151">
    <property type="entry name" value="ALKANE SULFONATE ABC TRANSPORTER-RELATED, MEMBRANE SUBUNIT"/>
    <property type="match status" value="1"/>
</dbReference>
<dbReference type="PANTHER" id="PTHR30151:SF0">
    <property type="entry name" value="ABC TRANSPORTER PERMEASE PROTEIN MJ0413-RELATED"/>
    <property type="match status" value="1"/>
</dbReference>
<feature type="transmembrane region" description="Helical" evidence="7">
    <location>
        <begin position="91"/>
        <end position="113"/>
    </location>
</feature>
<comment type="caution">
    <text evidence="9">The sequence shown here is derived from an EMBL/GenBank/DDBJ whole genome shotgun (WGS) entry which is preliminary data.</text>
</comment>
<feature type="transmembrane region" description="Helical" evidence="7">
    <location>
        <begin position="119"/>
        <end position="138"/>
    </location>
</feature>
<dbReference type="AlphaFoldDB" id="A0A2I0V1V4"/>
<gene>
    <name evidence="9" type="ORF">CRI88_07940</name>
</gene>
<feature type="domain" description="ABC transmembrane type-1" evidence="8">
    <location>
        <begin position="53"/>
        <end position="241"/>
    </location>
</feature>
<feature type="transmembrane region" description="Helical" evidence="7">
    <location>
        <begin position="184"/>
        <end position="204"/>
    </location>
</feature>
<dbReference type="GO" id="GO:0055085">
    <property type="term" value="P:transmembrane transport"/>
    <property type="evidence" value="ECO:0007669"/>
    <property type="project" value="InterPro"/>
</dbReference>
<evidence type="ECO:0000256" key="1">
    <source>
        <dbReference type="ARBA" id="ARBA00004651"/>
    </source>
</evidence>
<evidence type="ECO:0000313" key="9">
    <source>
        <dbReference type="EMBL" id="PKU52285.1"/>
    </source>
</evidence>
<name>A0A2I0V1V4_9BACI</name>
<reference evidence="9 10" key="1">
    <citation type="submission" date="2017-10" db="EMBL/GenBank/DDBJ databases">
        <title>Draft genome of Lysinibacillus fusiformis strain Juneja, a laboratory-derived pathogen of Drosophila melanogaster.</title>
        <authorList>
            <person name="Smith B.R."/>
            <person name="Unckless R.L."/>
        </authorList>
    </citation>
    <scope>NUCLEOTIDE SEQUENCE [LARGE SCALE GENOMIC DNA]</scope>
    <source>
        <strain evidence="9 10">Juneja</strain>
    </source>
</reference>
<evidence type="ECO:0000256" key="2">
    <source>
        <dbReference type="ARBA" id="ARBA00022448"/>
    </source>
</evidence>
<sequence>MKKTYSIVIAAILIILLWHLSSIALNKPFLPSPFKAGLSFLTVVTNGDLTPHFVISSYRVAIGIGCALLLAIPTGLLMGWNNKIDLILSPLLYVLYPIPKVVFLPIILVLFGLGDAPKIILIAFVLYFQLVVVIRDAAKGIPYDQKQVIRSLNATKLQTLSHLTLPYCLPSVMTSLRASLGTALAILFIAETFASFSGLGYYILNRMDSRDYLAMYAGVIGLALLGGGLYALINIAENTVCKWYKLMADNSSNH</sequence>
<comment type="subcellular location">
    <subcellularLocation>
        <location evidence="1 7">Cell membrane</location>
        <topology evidence="1 7">Multi-pass membrane protein</topology>
    </subcellularLocation>
</comment>
<feature type="transmembrane region" description="Helical" evidence="7">
    <location>
        <begin position="213"/>
        <end position="233"/>
    </location>
</feature>
<evidence type="ECO:0000256" key="6">
    <source>
        <dbReference type="ARBA" id="ARBA00023136"/>
    </source>
</evidence>
<evidence type="ECO:0000259" key="8">
    <source>
        <dbReference type="PROSITE" id="PS50928"/>
    </source>
</evidence>
<proteinExistence type="inferred from homology"/>
<keyword evidence="2 7" id="KW-0813">Transport</keyword>
<dbReference type="Proteomes" id="UP000234956">
    <property type="component" value="Unassembled WGS sequence"/>
</dbReference>
<keyword evidence="3" id="KW-1003">Cell membrane</keyword>
<dbReference type="EMBL" id="PDFK01000002">
    <property type="protein sequence ID" value="PKU52285.1"/>
    <property type="molecule type" value="Genomic_DNA"/>
</dbReference>
<dbReference type="Pfam" id="PF00528">
    <property type="entry name" value="BPD_transp_1"/>
    <property type="match status" value="1"/>
</dbReference>
<feature type="transmembrane region" description="Helical" evidence="7">
    <location>
        <begin position="58"/>
        <end position="79"/>
    </location>
</feature>
<organism evidence="9 10">
    <name type="scientific">Lysinibacillus fusiformis</name>
    <dbReference type="NCBI Taxonomy" id="28031"/>
    <lineage>
        <taxon>Bacteria</taxon>
        <taxon>Bacillati</taxon>
        <taxon>Bacillota</taxon>
        <taxon>Bacilli</taxon>
        <taxon>Bacillales</taxon>
        <taxon>Bacillaceae</taxon>
        <taxon>Lysinibacillus</taxon>
    </lineage>
</organism>
<evidence type="ECO:0000256" key="5">
    <source>
        <dbReference type="ARBA" id="ARBA00022989"/>
    </source>
</evidence>
<protein>
    <submittedName>
        <fullName evidence="9">ABC transporter permease</fullName>
    </submittedName>
</protein>
<evidence type="ECO:0000256" key="3">
    <source>
        <dbReference type="ARBA" id="ARBA00022475"/>
    </source>
</evidence>
<evidence type="ECO:0000313" key="10">
    <source>
        <dbReference type="Proteomes" id="UP000234956"/>
    </source>
</evidence>
<accession>A0A2I0V1V4</accession>
<dbReference type="PROSITE" id="PS50928">
    <property type="entry name" value="ABC_TM1"/>
    <property type="match status" value="1"/>
</dbReference>
<dbReference type="InterPro" id="IPR035906">
    <property type="entry name" value="MetI-like_sf"/>
</dbReference>
<evidence type="ECO:0000256" key="4">
    <source>
        <dbReference type="ARBA" id="ARBA00022692"/>
    </source>
</evidence>
<evidence type="ECO:0000256" key="7">
    <source>
        <dbReference type="RuleBase" id="RU363032"/>
    </source>
</evidence>
<keyword evidence="5 7" id="KW-1133">Transmembrane helix</keyword>
<dbReference type="RefSeq" id="WP_036121591.1">
    <property type="nucleotide sequence ID" value="NZ_PDFK01000002.1"/>
</dbReference>
<keyword evidence="6 7" id="KW-0472">Membrane</keyword>
<comment type="similarity">
    <text evidence="7">Belongs to the binding-protein-dependent transport system permease family.</text>
</comment>
<dbReference type="Gene3D" id="1.10.3720.10">
    <property type="entry name" value="MetI-like"/>
    <property type="match status" value="1"/>
</dbReference>
<dbReference type="GO" id="GO:0005886">
    <property type="term" value="C:plasma membrane"/>
    <property type="evidence" value="ECO:0007669"/>
    <property type="project" value="UniProtKB-SubCell"/>
</dbReference>